<dbReference type="EMBL" id="CP057975">
    <property type="protein sequence ID" value="QMP46976.1"/>
    <property type="molecule type" value="Genomic_DNA"/>
</dbReference>
<dbReference type="RefSeq" id="WP_047656183.1">
    <property type="nucleotide sequence ID" value="NZ_BFWG01000049.1"/>
</dbReference>
<gene>
    <name evidence="2" type="ORF">E5H86_26590</name>
    <name evidence="3" type="ORF">HVW04_19880</name>
</gene>
<protein>
    <recommendedName>
        <fullName evidence="1">ParE-like toxin domain-containing protein</fullName>
    </recommendedName>
</protein>
<dbReference type="Proteomes" id="UP000514715">
    <property type="component" value="Chromosome"/>
</dbReference>
<reference evidence="2 5" key="1">
    <citation type="submission" date="2019-04" db="EMBL/GenBank/DDBJ databases">
        <authorList>
            <consortium name="NARMS: The National Antimicrobial Resistance Monitoring System"/>
        </authorList>
    </citation>
    <scope>NUCLEOTIDE SEQUENCE [LARGE SCALE GENOMIC DNA]</scope>
    <source>
        <strain evidence="2 5">FSIS11919500</strain>
    </source>
</reference>
<dbReference type="AlphaFoldDB" id="A0A0L1BJS4"/>
<evidence type="ECO:0000313" key="3">
    <source>
        <dbReference type="EMBL" id="QMP46976.1"/>
    </source>
</evidence>
<accession>A0A0L1BJS4</accession>
<reference evidence="3 4" key="2">
    <citation type="submission" date="2020-06" db="EMBL/GenBank/DDBJ databases">
        <title>REHAB project genomes.</title>
        <authorList>
            <person name="Shaw L.P."/>
        </authorList>
    </citation>
    <scope>NUCLEOTIDE SEQUENCE [LARGE SCALE GENOMIC DNA]</scope>
    <source>
        <strain evidence="3 4">RHB07-C04</strain>
    </source>
</reference>
<organism evidence="2 5">
    <name type="scientific">Escherichia coli</name>
    <dbReference type="NCBI Taxonomy" id="562"/>
    <lineage>
        <taxon>Bacteria</taxon>
        <taxon>Pseudomonadati</taxon>
        <taxon>Pseudomonadota</taxon>
        <taxon>Gammaproteobacteria</taxon>
        <taxon>Enterobacterales</taxon>
        <taxon>Enterobacteriaceae</taxon>
        <taxon>Escherichia</taxon>
    </lineage>
</organism>
<evidence type="ECO:0000313" key="4">
    <source>
        <dbReference type="Proteomes" id="UP000514715"/>
    </source>
</evidence>
<evidence type="ECO:0000313" key="2">
    <source>
        <dbReference type="EMBL" id="EFC2249276.1"/>
    </source>
</evidence>
<name>A0A0L1BJS4_ECOLX</name>
<dbReference type="InterPro" id="IPR056925">
    <property type="entry name" value="ParE-like"/>
</dbReference>
<evidence type="ECO:0000259" key="1">
    <source>
        <dbReference type="Pfam" id="PF24732"/>
    </source>
</evidence>
<evidence type="ECO:0000313" key="5">
    <source>
        <dbReference type="Proteomes" id="UP000531916"/>
    </source>
</evidence>
<dbReference type="EMBL" id="AASEPP010000082">
    <property type="protein sequence ID" value="EFC2249276.1"/>
    <property type="molecule type" value="Genomic_DNA"/>
</dbReference>
<dbReference type="Proteomes" id="UP000531916">
    <property type="component" value="Unassembled WGS sequence"/>
</dbReference>
<sequence>MKMTELAPGILASPCVPPACCRKAVQMVSLFRQGVRNYRQLNDRGSRYYKINVGRAWRLLSRNRGETWELLSHERYNTARRK</sequence>
<feature type="domain" description="ParE-like toxin" evidence="1">
    <location>
        <begin position="19"/>
        <end position="77"/>
    </location>
</feature>
<dbReference type="Pfam" id="PF24732">
    <property type="entry name" value="ParE_like"/>
    <property type="match status" value="1"/>
</dbReference>
<proteinExistence type="predicted"/>